<feature type="domain" description="Endonuclease/exonuclease/phosphatase" evidence="1">
    <location>
        <begin position="34"/>
        <end position="270"/>
    </location>
</feature>
<dbReference type="InterPro" id="IPR050410">
    <property type="entry name" value="CCR4/nocturin_mRNA_transcr"/>
</dbReference>
<dbReference type="PANTHER" id="PTHR12121">
    <property type="entry name" value="CARBON CATABOLITE REPRESSOR PROTEIN 4"/>
    <property type="match status" value="1"/>
</dbReference>
<name>A0ABX0HGN8_9BACT</name>
<keyword evidence="2" id="KW-0540">Nuclease</keyword>
<comment type="caution">
    <text evidence="2">The sequence shown here is derived from an EMBL/GenBank/DDBJ whole genome shotgun (WGS) entry which is preliminary data.</text>
</comment>
<dbReference type="GO" id="GO:0004519">
    <property type="term" value="F:endonuclease activity"/>
    <property type="evidence" value="ECO:0007669"/>
    <property type="project" value="UniProtKB-KW"/>
</dbReference>
<keyword evidence="2" id="KW-0378">Hydrolase</keyword>
<evidence type="ECO:0000313" key="3">
    <source>
        <dbReference type="Proteomes" id="UP000649799"/>
    </source>
</evidence>
<keyword evidence="2" id="KW-0255">Endonuclease</keyword>
<sequence>MKGIVTSFLCGLLFFLALKPDPDTEMTVVNLNIRYDNPEDGKNKWENRIPIVRSYFNQANPDLIGFQEVTYRQLKDLEKILPAYGFVGKGRKDGIKGGEYNPIFYRKDRFQLLANATFWLSETPEKPGSIGWDAQLPRIVSWAKLKDGESGKIIFHFNTHFDNKGMDSRFKSVDLLAGKIDEIAGASPVICTGDFNIRKDHPRYGKQPYRHLIDSFSRRLQMESAEFAAEKVISAGATGNGFEENWQERPPNAVDYIFVNPQFKIGTYQVDKIIDKGVFIADHWPVVAKMVFSNP</sequence>
<dbReference type="CDD" id="cd09083">
    <property type="entry name" value="EEP-1"/>
    <property type="match status" value="1"/>
</dbReference>
<dbReference type="Gene3D" id="3.60.10.10">
    <property type="entry name" value="Endonuclease/exonuclease/phosphatase"/>
    <property type="match status" value="1"/>
</dbReference>
<dbReference type="SUPFAM" id="SSF56219">
    <property type="entry name" value="DNase I-like"/>
    <property type="match status" value="1"/>
</dbReference>
<dbReference type="EMBL" id="JAANYN010000011">
    <property type="protein sequence ID" value="NHE59210.1"/>
    <property type="molecule type" value="Genomic_DNA"/>
</dbReference>
<protein>
    <submittedName>
        <fullName evidence="2">Endonuclease/exonuclease/phosphatase family protein</fullName>
    </submittedName>
</protein>
<accession>A0ABX0HGN8</accession>
<dbReference type="RefSeq" id="WP_166150366.1">
    <property type="nucleotide sequence ID" value="NZ_JAANYN010000011.1"/>
</dbReference>
<dbReference type="PANTHER" id="PTHR12121:SF36">
    <property type="entry name" value="ENDONUCLEASE_EXONUCLEASE_PHOSPHATASE DOMAIN-CONTAINING PROTEIN"/>
    <property type="match status" value="1"/>
</dbReference>
<proteinExistence type="predicted"/>
<dbReference type="InterPro" id="IPR005135">
    <property type="entry name" value="Endo/exonuclease/phosphatase"/>
</dbReference>
<dbReference type="InterPro" id="IPR036691">
    <property type="entry name" value="Endo/exonu/phosph_ase_sf"/>
</dbReference>
<dbReference type="Proteomes" id="UP000649799">
    <property type="component" value="Unassembled WGS sequence"/>
</dbReference>
<reference evidence="2 3" key="1">
    <citation type="submission" date="2020-03" db="EMBL/GenBank/DDBJ databases">
        <title>Cyclobacterium plantarum sp. nov., a marine bacterium isolated from a coastal-marine wetland.</title>
        <authorList>
            <person name="Sanchez-Porro C."/>
            <person name="Ventosa A."/>
            <person name="Amoozegar M."/>
        </authorList>
    </citation>
    <scope>NUCLEOTIDE SEQUENCE [LARGE SCALE GENOMIC DNA]</scope>
    <source>
        <strain evidence="2 3">GBPx2</strain>
    </source>
</reference>
<evidence type="ECO:0000313" key="2">
    <source>
        <dbReference type="EMBL" id="NHE59210.1"/>
    </source>
</evidence>
<gene>
    <name evidence="2" type="ORF">G9Q97_20565</name>
</gene>
<organism evidence="2 3">
    <name type="scientific">Cyclobacterium plantarum</name>
    <dbReference type="NCBI Taxonomy" id="2716263"/>
    <lineage>
        <taxon>Bacteria</taxon>
        <taxon>Pseudomonadati</taxon>
        <taxon>Bacteroidota</taxon>
        <taxon>Cytophagia</taxon>
        <taxon>Cytophagales</taxon>
        <taxon>Cyclobacteriaceae</taxon>
        <taxon>Cyclobacterium</taxon>
    </lineage>
</organism>
<keyword evidence="3" id="KW-1185">Reference proteome</keyword>
<evidence type="ECO:0000259" key="1">
    <source>
        <dbReference type="Pfam" id="PF03372"/>
    </source>
</evidence>
<dbReference type="Pfam" id="PF03372">
    <property type="entry name" value="Exo_endo_phos"/>
    <property type="match status" value="1"/>
</dbReference>